<feature type="transmembrane region" description="Helical" evidence="3">
    <location>
        <begin position="69"/>
        <end position="91"/>
    </location>
</feature>
<evidence type="ECO:0000313" key="6">
    <source>
        <dbReference type="Proteomes" id="UP000192368"/>
    </source>
</evidence>
<dbReference type="Proteomes" id="UP000192368">
    <property type="component" value="Unassembled WGS sequence"/>
</dbReference>
<dbReference type="EMBL" id="FWWR01000009">
    <property type="protein sequence ID" value="SMB80731.1"/>
    <property type="molecule type" value="Genomic_DNA"/>
</dbReference>
<dbReference type="InterPro" id="IPR050817">
    <property type="entry name" value="DjlA_DnaK_co-chaperone"/>
</dbReference>
<dbReference type="STRING" id="573058.SAMN00017477_0273"/>
<dbReference type="Pfam" id="PF00226">
    <property type="entry name" value="DnaJ"/>
    <property type="match status" value="1"/>
</dbReference>
<dbReference type="SMART" id="SM00271">
    <property type="entry name" value="DnaJ"/>
    <property type="match status" value="1"/>
</dbReference>
<feature type="coiled-coil region" evidence="2">
    <location>
        <begin position="124"/>
        <end position="153"/>
    </location>
</feature>
<dbReference type="OrthoDB" id="9779889at2"/>
<reference evidence="6" key="1">
    <citation type="submission" date="2017-04" db="EMBL/GenBank/DDBJ databases">
        <authorList>
            <person name="Varghese N."/>
            <person name="Submissions S."/>
        </authorList>
    </citation>
    <scope>NUCLEOTIDE SEQUENCE [LARGE SCALE GENOMIC DNA]</scope>
    <source>
        <strain evidence="6">DSM 20463</strain>
    </source>
</reference>
<keyword evidence="3" id="KW-0812">Transmembrane</keyword>
<keyword evidence="3" id="KW-1133">Transmembrane helix</keyword>
<dbReference type="GO" id="GO:0006260">
    <property type="term" value="P:DNA replication"/>
    <property type="evidence" value="ECO:0007669"/>
    <property type="project" value="UniProtKB-KW"/>
</dbReference>
<evidence type="ECO:0000259" key="4">
    <source>
        <dbReference type="PROSITE" id="PS50076"/>
    </source>
</evidence>
<dbReference type="Gene3D" id="1.10.287.110">
    <property type="entry name" value="DnaJ domain"/>
    <property type="match status" value="1"/>
</dbReference>
<dbReference type="PANTHER" id="PTHR24074">
    <property type="entry name" value="CO-CHAPERONE PROTEIN DJLA"/>
    <property type="match status" value="1"/>
</dbReference>
<feature type="domain" description="J" evidence="4">
    <location>
        <begin position="214"/>
        <end position="277"/>
    </location>
</feature>
<evidence type="ECO:0000256" key="3">
    <source>
        <dbReference type="SAM" id="Phobius"/>
    </source>
</evidence>
<dbReference type="CDD" id="cd06257">
    <property type="entry name" value="DnaJ"/>
    <property type="match status" value="1"/>
</dbReference>
<keyword evidence="3" id="KW-0472">Membrane</keyword>
<gene>
    <name evidence="5" type="ORF">SAMN00017477_0273</name>
</gene>
<dbReference type="AlphaFoldDB" id="A0A1W1UIU2"/>
<dbReference type="PROSITE" id="PS50076">
    <property type="entry name" value="DNAJ_2"/>
    <property type="match status" value="1"/>
</dbReference>
<keyword evidence="2" id="KW-0175">Coiled coil</keyword>
<dbReference type="RefSeq" id="WP_084229977.1">
    <property type="nucleotide sequence ID" value="NZ_FWWR01000009.1"/>
</dbReference>
<accession>A0A1W1UIU2</accession>
<evidence type="ECO:0000313" key="5">
    <source>
        <dbReference type="EMBL" id="SMB80731.1"/>
    </source>
</evidence>
<dbReference type="InterPro" id="IPR001623">
    <property type="entry name" value="DnaJ_domain"/>
</dbReference>
<keyword evidence="1" id="KW-0235">DNA replication</keyword>
<feature type="transmembrane region" description="Helical" evidence="3">
    <location>
        <begin position="41"/>
        <end position="63"/>
    </location>
</feature>
<protein>
    <submittedName>
        <fullName evidence="5">DnaJ domain-containing protein</fullName>
    </submittedName>
</protein>
<feature type="transmembrane region" description="Helical" evidence="3">
    <location>
        <begin position="12"/>
        <end position="34"/>
    </location>
</feature>
<keyword evidence="6" id="KW-1185">Reference proteome</keyword>
<dbReference type="InterPro" id="IPR036869">
    <property type="entry name" value="J_dom_sf"/>
</dbReference>
<evidence type="ECO:0000256" key="2">
    <source>
        <dbReference type="SAM" id="Coils"/>
    </source>
</evidence>
<sequence>MNKVVGYFYKTIGTVIDYTLQGLIYIFTVLVNVFSSIKQLFGLLFSAAGCLVFFFILNPFILATIIRSPIFWVGVLSLIVPIIGTIAVSYLKYIHYMATEYFYDKADFHILGRTAAYKRMEDYGAKYRENLERERLKREQERRKRQEEEFRRQFGDFGTGGNQWGSWTFGSFEDFEQFFGQAQSGGYYNGYGQQGSYQNQSYQAPNSFKNQYEAACDMLGVPYTADKYEIKLSYRKMAKLYHPDLNKAEDAAEKFKQINNAYEFLSDDNIVRYKNLH</sequence>
<name>A0A1W1UIU2_PEPAS</name>
<organism evidence="5 6">
    <name type="scientific">Peptoniphilus asaccharolyticus DSM 20463</name>
    <dbReference type="NCBI Taxonomy" id="573058"/>
    <lineage>
        <taxon>Bacteria</taxon>
        <taxon>Bacillati</taxon>
        <taxon>Bacillota</taxon>
        <taxon>Tissierellia</taxon>
        <taxon>Tissierellales</taxon>
        <taxon>Peptoniphilaceae</taxon>
        <taxon>Peptoniphilus</taxon>
    </lineage>
</organism>
<evidence type="ECO:0000256" key="1">
    <source>
        <dbReference type="ARBA" id="ARBA00022705"/>
    </source>
</evidence>
<dbReference type="SUPFAM" id="SSF46565">
    <property type="entry name" value="Chaperone J-domain"/>
    <property type="match status" value="1"/>
</dbReference>
<proteinExistence type="predicted"/>
<dbReference type="PRINTS" id="PR00625">
    <property type="entry name" value="JDOMAIN"/>
</dbReference>